<dbReference type="EMBL" id="KV440986">
    <property type="protein sequence ID" value="OAD71308.1"/>
    <property type="molecule type" value="Genomic_DNA"/>
</dbReference>
<reference evidence="2" key="1">
    <citation type="submission" date="2015-06" db="EMBL/GenBank/DDBJ databases">
        <title>Expansion of signal transduction pathways in fungi by whole-genome duplication.</title>
        <authorList>
            <consortium name="DOE Joint Genome Institute"/>
            <person name="Corrochano L.M."/>
            <person name="Kuo A."/>
            <person name="Marcet-Houben M."/>
            <person name="Polaino S."/>
            <person name="Salamov A."/>
            <person name="Villalobos J.M."/>
            <person name="Alvarez M.I."/>
            <person name="Avalos J."/>
            <person name="Benito E.P."/>
            <person name="Benoit I."/>
            <person name="Burger G."/>
            <person name="Camino L.P."/>
            <person name="Canovas D."/>
            <person name="Cerda-Olmedo E."/>
            <person name="Cheng J.-F."/>
            <person name="Dominguez A."/>
            <person name="Elias M."/>
            <person name="Eslava A.P."/>
            <person name="Glaser F."/>
            <person name="Grimwood J."/>
            <person name="Gutierrez G."/>
            <person name="Heitman J."/>
            <person name="Henrissat B."/>
            <person name="Iturriaga E.A."/>
            <person name="Lang B.F."/>
            <person name="Lavin J.L."/>
            <person name="Lee S."/>
            <person name="Li W."/>
            <person name="Lindquist E."/>
            <person name="Lopez-Garcia S."/>
            <person name="Luque E.M."/>
            <person name="Marcos A.T."/>
            <person name="Martin J."/>
            <person name="McCluskey K."/>
            <person name="Medina H.R."/>
            <person name="Miralles-Duran A."/>
            <person name="Miyazaki A."/>
            <person name="Munoz-Torres E."/>
            <person name="Oguiza J.A."/>
            <person name="Ohm R."/>
            <person name="Olmedo M."/>
            <person name="Orejas M."/>
            <person name="Ortiz-Castellanos L."/>
            <person name="Pisabarro A.G."/>
            <person name="Rodriguez-Romero J."/>
            <person name="Ruiz-Herrera J."/>
            <person name="Ruiz-Vazquez R."/>
            <person name="Sanz C."/>
            <person name="Schackwitz W."/>
            <person name="Schmutz J."/>
            <person name="Shahriari M."/>
            <person name="Shelest E."/>
            <person name="Silva-Franco F."/>
            <person name="Soanes D."/>
            <person name="Syed K."/>
            <person name="Tagua V.G."/>
            <person name="Talbot N.J."/>
            <person name="Thon M."/>
            <person name="De vries R.P."/>
            <person name="Wiebenga A."/>
            <person name="Yadav J.S."/>
            <person name="Braun E.L."/>
            <person name="Baker S."/>
            <person name="Garre V."/>
            <person name="Horwitz B."/>
            <person name="Torres-Martinez S."/>
            <person name="Idnurm A."/>
            <person name="Herrera-Estrella A."/>
            <person name="Gabaldon T."/>
            <person name="Grigoriev I.V."/>
        </authorList>
    </citation>
    <scope>NUCLEOTIDE SEQUENCE [LARGE SCALE GENOMIC DNA]</scope>
    <source>
        <strain evidence="2">NRRL 1555(-)</strain>
    </source>
</reference>
<dbReference type="GeneID" id="28997312"/>
<keyword evidence="2" id="KW-1185">Reference proteome</keyword>
<dbReference type="AlphaFoldDB" id="A0A167LXR3"/>
<accession>A0A167LXR3</accession>
<dbReference type="VEuPathDB" id="FungiDB:PHYBLDRAFT_170678"/>
<name>A0A167LXR3_PHYB8</name>
<protein>
    <submittedName>
        <fullName evidence="1">Uncharacterized protein</fullName>
    </submittedName>
</protein>
<sequence>MTFWFQYRSDQTRIELGCQDFVLVSLPTMPVGIRDCLGASISIYEKVDACTCSWCETVPEIVNLPGSLARMNQCLVVGSVLHSIVVCIPQKSFRAKAVVYTPQLSEEQTPQLNIGSFLLMNLAGSCQQPMKSELL</sequence>
<evidence type="ECO:0000313" key="1">
    <source>
        <dbReference type="EMBL" id="OAD71308.1"/>
    </source>
</evidence>
<organism evidence="1 2">
    <name type="scientific">Phycomyces blakesleeanus (strain ATCC 8743b / DSM 1359 / FGSC 10004 / NBRC 33097 / NRRL 1555)</name>
    <dbReference type="NCBI Taxonomy" id="763407"/>
    <lineage>
        <taxon>Eukaryota</taxon>
        <taxon>Fungi</taxon>
        <taxon>Fungi incertae sedis</taxon>
        <taxon>Mucoromycota</taxon>
        <taxon>Mucoromycotina</taxon>
        <taxon>Mucoromycetes</taxon>
        <taxon>Mucorales</taxon>
        <taxon>Phycomycetaceae</taxon>
        <taxon>Phycomyces</taxon>
    </lineage>
</organism>
<dbReference type="RefSeq" id="XP_018289348.1">
    <property type="nucleotide sequence ID" value="XM_018436406.1"/>
</dbReference>
<proteinExistence type="predicted"/>
<evidence type="ECO:0000313" key="2">
    <source>
        <dbReference type="Proteomes" id="UP000077315"/>
    </source>
</evidence>
<dbReference type="Proteomes" id="UP000077315">
    <property type="component" value="Unassembled WGS sequence"/>
</dbReference>
<dbReference type="InParanoid" id="A0A167LXR3"/>
<gene>
    <name evidence="1" type="ORF">PHYBLDRAFT_170678</name>
</gene>